<feature type="transmembrane region" description="Helical" evidence="5">
    <location>
        <begin position="171"/>
        <end position="195"/>
    </location>
</feature>
<dbReference type="InterPro" id="IPR052059">
    <property type="entry name" value="CR_Ser/Thr_kinase"/>
</dbReference>
<dbReference type="Pfam" id="PF00069">
    <property type="entry name" value="Pkinase"/>
    <property type="match status" value="1"/>
</dbReference>
<keyword evidence="2" id="KW-0547">Nucleotide-binding</keyword>
<keyword evidence="3" id="KW-0418">Kinase</keyword>
<gene>
    <name evidence="7" type="ORF">FPE_LOCUS62</name>
</gene>
<reference evidence="7" key="1">
    <citation type="submission" date="2023-05" db="EMBL/GenBank/DDBJ databases">
        <authorList>
            <person name="Huff M."/>
        </authorList>
    </citation>
    <scope>NUCLEOTIDE SEQUENCE</scope>
</reference>
<evidence type="ECO:0000256" key="3">
    <source>
        <dbReference type="ARBA" id="ARBA00022777"/>
    </source>
</evidence>
<keyword evidence="5" id="KW-0472">Membrane</keyword>
<dbReference type="AlphaFoldDB" id="A0AAD1YM17"/>
<dbReference type="InterPro" id="IPR011009">
    <property type="entry name" value="Kinase-like_dom_sf"/>
</dbReference>
<name>A0AAD1YM17_9LAMI</name>
<dbReference type="PANTHER" id="PTHR47973">
    <property type="entry name" value="CYSTEINE-RICH RECEPTOR-LIKE PROTEIN KINASE 3"/>
    <property type="match status" value="1"/>
</dbReference>
<evidence type="ECO:0000313" key="8">
    <source>
        <dbReference type="Proteomes" id="UP000834106"/>
    </source>
</evidence>
<protein>
    <recommendedName>
        <fullName evidence="6">Protein kinase domain-containing protein</fullName>
    </recommendedName>
</protein>
<proteinExistence type="predicted"/>
<dbReference type="PROSITE" id="PS50011">
    <property type="entry name" value="PROTEIN_KINASE_DOM"/>
    <property type="match status" value="1"/>
</dbReference>
<dbReference type="GO" id="GO:0005524">
    <property type="term" value="F:ATP binding"/>
    <property type="evidence" value="ECO:0007669"/>
    <property type="project" value="UniProtKB-KW"/>
</dbReference>
<organism evidence="7 8">
    <name type="scientific">Fraxinus pennsylvanica</name>
    <dbReference type="NCBI Taxonomy" id="56036"/>
    <lineage>
        <taxon>Eukaryota</taxon>
        <taxon>Viridiplantae</taxon>
        <taxon>Streptophyta</taxon>
        <taxon>Embryophyta</taxon>
        <taxon>Tracheophyta</taxon>
        <taxon>Spermatophyta</taxon>
        <taxon>Magnoliopsida</taxon>
        <taxon>eudicotyledons</taxon>
        <taxon>Gunneridae</taxon>
        <taxon>Pentapetalae</taxon>
        <taxon>asterids</taxon>
        <taxon>lamiids</taxon>
        <taxon>Lamiales</taxon>
        <taxon>Oleaceae</taxon>
        <taxon>Oleeae</taxon>
        <taxon>Fraxinus</taxon>
    </lineage>
</organism>
<dbReference type="CDD" id="cd23509">
    <property type="entry name" value="Gnk2-like"/>
    <property type="match status" value="1"/>
</dbReference>
<evidence type="ECO:0000256" key="5">
    <source>
        <dbReference type="SAM" id="Phobius"/>
    </source>
</evidence>
<keyword evidence="5" id="KW-1133">Transmembrane helix</keyword>
<sequence>MGNPRTELVSKKCAQHHAQSVSQLSENYSKVIVSMQKTMSGNKFATGEEGQPPNRVYVCWGNAWRICLKMIVKFASILSKPRSLAVPYHSASVYYDGCFLRVENYSFFQESSSPDYDVTKKRCSDAQNVQGNNFDPLVKQLVKELTKAAPENRGYAEGRATSNSLYAYDAIFLYLSVAHGTVGVCLLAILVGYLVGATISQRLLNHQNKQKRVEFDSDIKKRSLHFKYSSSTLEKATENFNEAVKIGQGGSREIFKGTLPDGREFAIKWMFLTGKLQIQEVCNEMDIIGQAQHPNLVRFLGCCFTNDDSFLVYEFLANRSLDHILFGTPLILLYKP</sequence>
<keyword evidence="1" id="KW-0808">Transferase</keyword>
<keyword evidence="5" id="KW-0812">Transmembrane</keyword>
<dbReference type="EMBL" id="OU503036">
    <property type="protein sequence ID" value="CAI9752631.1"/>
    <property type="molecule type" value="Genomic_DNA"/>
</dbReference>
<dbReference type="SUPFAM" id="SSF56112">
    <property type="entry name" value="Protein kinase-like (PK-like)"/>
    <property type="match status" value="1"/>
</dbReference>
<keyword evidence="4" id="KW-0067">ATP-binding</keyword>
<dbReference type="Gene3D" id="3.30.200.20">
    <property type="entry name" value="Phosphorylase Kinase, domain 1"/>
    <property type="match status" value="1"/>
</dbReference>
<dbReference type="InterPro" id="IPR000719">
    <property type="entry name" value="Prot_kinase_dom"/>
</dbReference>
<accession>A0AAD1YM17</accession>
<evidence type="ECO:0000313" key="7">
    <source>
        <dbReference type="EMBL" id="CAI9752631.1"/>
    </source>
</evidence>
<dbReference type="Proteomes" id="UP000834106">
    <property type="component" value="Chromosome 1"/>
</dbReference>
<keyword evidence="8" id="KW-1185">Reference proteome</keyword>
<evidence type="ECO:0000256" key="4">
    <source>
        <dbReference type="ARBA" id="ARBA00022840"/>
    </source>
</evidence>
<evidence type="ECO:0000256" key="1">
    <source>
        <dbReference type="ARBA" id="ARBA00022679"/>
    </source>
</evidence>
<evidence type="ECO:0000256" key="2">
    <source>
        <dbReference type="ARBA" id="ARBA00022741"/>
    </source>
</evidence>
<feature type="domain" description="Protein kinase" evidence="6">
    <location>
        <begin position="240"/>
        <end position="336"/>
    </location>
</feature>
<dbReference type="GO" id="GO:0004672">
    <property type="term" value="F:protein kinase activity"/>
    <property type="evidence" value="ECO:0007669"/>
    <property type="project" value="InterPro"/>
</dbReference>
<evidence type="ECO:0000259" key="6">
    <source>
        <dbReference type="PROSITE" id="PS50011"/>
    </source>
</evidence>